<sequence length="232" mass="25358">MCLSTLVCWPRCESREMHRCSPSYGARTGVVSCTYGAHSCAQSPAMAAAGRRGQKPPRVRQVTAERAFLWRRSAEKSPSRIRSHGCGSYKTYAVYATTERVFLKAFSSQRELRPDPFNRDIAHARRPAAARGLLLSAASTSDSIGASARIGTVRLPSLAETSLFLFLHIGAAARIGNVPLPSLVDNLVRADITPTWHRSPPPQPQGLQYWYYQTPPALLPCPAAVAMQYSSA</sequence>
<dbReference type="Proteomes" id="UP001176941">
    <property type="component" value="Unassembled WGS sequence"/>
</dbReference>
<evidence type="ECO:0000313" key="1">
    <source>
        <dbReference type="EMBL" id="CAI9149429.1"/>
    </source>
</evidence>
<name>A0ABN8XP82_RANTA</name>
<organism evidence="1 2">
    <name type="scientific">Rangifer tarandus platyrhynchus</name>
    <name type="common">Svalbard reindeer</name>
    <dbReference type="NCBI Taxonomy" id="3082113"/>
    <lineage>
        <taxon>Eukaryota</taxon>
        <taxon>Metazoa</taxon>
        <taxon>Chordata</taxon>
        <taxon>Craniata</taxon>
        <taxon>Vertebrata</taxon>
        <taxon>Euteleostomi</taxon>
        <taxon>Mammalia</taxon>
        <taxon>Eutheria</taxon>
        <taxon>Laurasiatheria</taxon>
        <taxon>Artiodactyla</taxon>
        <taxon>Ruminantia</taxon>
        <taxon>Pecora</taxon>
        <taxon>Cervidae</taxon>
        <taxon>Odocoileinae</taxon>
        <taxon>Rangifer</taxon>
    </lineage>
</organism>
<reference evidence="1" key="1">
    <citation type="submission" date="2023-04" db="EMBL/GenBank/DDBJ databases">
        <authorList>
            <consortium name="ELIXIR-Norway"/>
        </authorList>
    </citation>
    <scope>NUCLEOTIDE SEQUENCE [LARGE SCALE GENOMIC DNA]</scope>
</reference>
<protein>
    <submittedName>
        <fullName evidence="1">Uncharacterized protein</fullName>
    </submittedName>
</protein>
<keyword evidence="2" id="KW-1185">Reference proteome</keyword>
<comment type="caution">
    <text evidence="1">The sequence shown here is derived from an EMBL/GenBank/DDBJ whole genome shotgun (WGS) entry which is preliminary data.</text>
</comment>
<accession>A0ABN8XP82</accession>
<dbReference type="EMBL" id="CATKSN020000303">
    <property type="protein sequence ID" value="CAI9149429.1"/>
    <property type="molecule type" value="Genomic_DNA"/>
</dbReference>
<proteinExistence type="predicted"/>
<evidence type="ECO:0000313" key="2">
    <source>
        <dbReference type="Proteomes" id="UP001176941"/>
    </source>
</evidence>
<gene>
    <name evidence="1" type="ORF">MRATA1EN1_LOCUS31047</name>
</gene>